<evidence type="ECO:0000256" key="3">
    <source>
        <dbReference type="SAM" id="SignalP"/>
    </source>
</evidence>
<dbReference type="GO" id="GO:0016787">
    <property type="term" value="F:hydrolase activity"/>
    <property type="evidence" value="ECO:0007669"/>
    <property type="project" value="UniProtKB-KW"/>
</dbReference>
<dbReference type="SUPFAM" id="SSF110296">
    <property type="entry name" value="Oligoxyloglucan reducing end-specific cellobiohydrolase"/>
    <property type="match status" value="1"/>
</dbReference>
<feature type="domain" description="Photosynthesis system II assembly factor Ycf48/Hcf136-like" evidence="4">
    <location>
        <begin position="79"/>
        <end position="165"/>
    </location>
</feature>
<keyword evidence="6" id="KW-1185">Reference proteome</keyword>
<dbReference type="PANTHER" id="PTHR47199">
    <property type="entry name" value="PHOTOSYSTEM II STABILITY/ASSEMBLY FACTOR HCF136, CHLOROPLASTIC"/>
    <property type="match status" value="1"/>
</dbReference>
<dbReference type="InterPro" id="IPR028203">
    <property type="entry name" value="PSII_CF48-like_dom"/>
</dbReference>
<dbReference type="AlphaFoldDB" id="A0A7X3FZ41"/>
<accession>A0A7X3FZ41</accession>
<evidence type="ECO:0000256" key="1">
    <source>
        <dbReference type="ARBA" id="ARBA00022531"/>
    </source>
</evidence>
<dbReference type="Gene3D" id="2.130.10.10">
    <property type="entry name" value="YVTN repeat-like/Quinoprotein amine dehydrogenase"/>
    <property type="match status" value="2"/>
</dbReference>
<evidence type="ECO:0000259" key="4">
    <source>
        <dbReference type="Pfam" id="PF14870"/>
    </source>
</evidence>
<evidence type="ECO:0000313" key="6">
    <source>
        <dbReference type="Proteomes" id="UP000443353"/>
    </source>
</evidence>
<comment type="caution">
    <text evidence="5">The sequence shown here is derived from an EMBL/GenBank/DDBJ whole genome shotgun (WGS) entry which is preliminary data.</text>
</comment>
<evidence type="ECO:0000256" key="2">
    <source>
        <dbReference type="ARBA" id="ARBA00023276"/>
    </source>
</evidence>
<gene>
    <name evidence="5" type="ORF">GPY61_12195</name>
</gene>
<dbReference type="GO" id="GO:0015979">
    <property type="term" value="P:photosynthesis"/>
    <property type="evidence" value="ECO:0007669"/>
    <property type="project" value="UniProtKB-KW"/>
</dbReference>
<dbReference type="GO" id="GO:0009523">
    <property type="term" value="C:photosystem II"/>
    <property type="evidence" value="ECO:0007669"/>
    <property type="project" value="UniProtKB-KW"/>
</dbReference>
<dbReference type="CDD" id="cd15482">
    <property type="entry name" value="Sialidase_non-viral"/>
    <property type="match status" value="1"/>
</dbReference>
<reference evidence="5 6" key="1">
    <citation type="submission" date="2019-12" db="EMBL/GenBank/DDBJ databases">
        <authorList>
            <person name="Li C."/>
            <person name="Zhao J."/>
        </authorList>
    </citation>
    <scope>NUCLEOTIDE SEQUENCE [LARGE SCALE GENOMIC DNA]</scope>
    <source>
        <strain evidence="5 6">NEAU-DD11</strain>
    </source>
</reference>
<feature type="signal peptide" evidence="3">
    <location>
        <begin position="1"/>
        <end position="21"/>
    </location>
</feature>
<dbReference type="PANTHER" id="PTHR47199:SF2">
    <property type="entry name" value="PHOTOSYSTEM II STABILITY_ASSEMBLY FACTOR HCF136, CHLOROPLASTIC"/>
    <property type="match status" value="1"/>
</dbReference>
<keyword evidence="2" id="KW-0604">Photosystem II</keyword>
<feature type="chain" id="PRO_5031247713" evidence="3">
    <location>
        <begin position="22"/>
        <end position="328"/>
    </location>
</feature>
<name>A0A7X3FZ41_9BURK</name>
<keyword evidence="3" id="KW-0732">Signal</keyword>
<evidence type="ECO:0000313" key="5">
    <source>
        <dbReference type="EMBL" id="MVW60690.1"/>
    </source>
</evidence>
<organism evidence="5 6">
    <name type="scientific">Massilia cellulosiltytica</name>
    <dbReference type="NCBI Taxonomy" id="2683234"/>
    <lineage>
        <taxon>Bacteria</taxon>
        <taxon>Pseudomonadati</taxon>
        <taxon>Pseudomonadota</taxon>
        <taxon>Betaproteobacteria</taxon>
        <taxon>Burkholderiales</taxon>
        <taxon>Oxalobacteraceae</taxon>
        <taxon>Telluria group</taxon>
        <taxon>Massilia</taxon>
    </lineage>
</organism>
<proteinExistence type="predicted"/>
<protein>
    <submittedName>
        <fullName evidence="5">Glycosyl hydrolase</fullName>
    </submittedName>
</protein>
<sequence>MKRMTFSIALALLFAAGTARAEGATAPALRQQPAAATAYAGEATILGATHAGARIVGVGDHGVVLLSDDHGKTFHQARTVPVSSTLTGVSFADAQNGWAVGHWGVILHTADGGETWTVQRSDTNEDRPLFAVHFFDDKEGIAVGLWSLVLATHDGGAHWEPVTLPAPPGGGRADRNLLAAFADAHGTLFVAAERGMVLRTKDRGKTWDYLDTGYKGSFWTGTALRDGTLLVGGLRGSMYRSLDAGAHWQAVDSGAKSSLTGIVQTRDGTVEAVGLDGTMLDSGDAGATFKARQRGDRLSLTSVVADAGHVIRFSKRGVATQQTTGDVK</sequence>
<dbReference type="Proteomes" id="UP000443353">
    <property type="component" value="Unassembled WGS sequence"/>
</dbReference>
<keyword evidence="5" id="KW-0378">Hydrolase</keyword>
<dbReference type="EMBL" id="WSES01000003">
    <property type="protein sequence ID" value="MVW60690.1"/>
    <property type="molecule type" value="Genomic_DNA"/>
</dbReference>
<dbReference type="InterPro" id="IPR015943">
    <property type="entry name" value="WD40/YVTN_repeat-like_dom_sf"/>
</dbReference>
<keyword evidence="1" id="KW-0602">Photosynthesis</keyword>
<dbReference type="RefSeq" id="WP_160408825.1">
    <property type="nucleotide sequence ID" value="NZ_WSES01000003.1"/>
</dbReference>
<dbReference type="Pfam" id="PF14870">
    <property type="entry name" value="PSII_BNR"/>
    <property type="match status" value="1"/>
</dbReference>